<evidence type="ECO:0000313" key="2">
    <source>
        <dbReference type="Proteomes" id="UP000681720"/>
    </source>
</evidence>
<reference evidence="1" key="1">
    <citation type="submission" date="2021-02" db="EMBL/GenBank/DDBJ databases">
        <authorList>
            <person name="Nowell W R."/>
        </authorList>
    </citation>
    <scope>NUCLEOTIDE SEQUENCE</scope>
</reference>
<feature type="non-terminal residue" evidence="1">
    <location>
        <position position="86"/>
    </location>
</feature>
<gene>
    <name evidence="1" type="ORF">GIL414_LOCUS33181</name>
</gene>
<dbReference type="EMBL" id="CAJOBJ010072742">
    <property type="protein sequence ID" value="CAF4467599.1"/>
    <property type="molecule type" value="Genomic_DNA"/>
</dbReference>
<dbReference type="Proteomes" id="UP000681720">
    <property type="component" value="Unassembled WGS sequence"/>
</dbReference>
<name>A0A8S2WXP7_9BILA</name>
<proteinExistence type="predicted"/>
<evidence type="ECO:0000313" key="1">
    <source>
        <dbReference type="EMBL" id="CAF4467599.1"/>
    </source>
</evidence>
<sequence>KCPVCNEPRRLSSIQEVGQLTKNHTLLTLKKAEHHRLAQLGICELCNKKIAYGRCYHCRSLACFSCMDEHEKNLANEQTKEYADLV</sequence>
<organism evidence="1 2">
    <name type="scientific">Rotaria magnacalcarata</name>
    <dbReference type="NCBI Taxonomy" id="392030"/>
    <lineage>
        <taxon>Eukaryota</taxon>
        <taxon>Metazoa</taxon>
        <taxon>Spiralia</taxon>
        <taxon>Gnathifera</taxon>
        <taxon>Rotifera</taxon>
        <taxon>Eurotatoria</taxon>
        <taxon>Bdelloidea</taxon>
        <taxon>Philodinida</taxon>
        <taxon>Philodinidae</taxon>
        <taxon>Rotaria</taxon>
    </lineage>
</organism>
<accession>A0A8S2WXP7</accession>
<feature type="non-terminal residue" evidence="1">
    <location>
        <position position="1"/>
    </location>
</feature>
<comment type="caution">
    <text evidence="1">The sequence shown here is derived from an EMBL/GenBank/DDBJ whole genome shotgun (WGS) entry which is preliminary data.</text>
</comment>
<dbReference type="AlphaFoldDB" id="A0A8S2WXP7"/>
<protein>
    <submittedName>
        <fullName evidence="1">Uncharacterized protein</fullName>
    </submittedName>
</protein>